<dbReference type="SUPFAM" id="SSF51391">
    <property type="entry name" value="Thiamin phosphate synthase"/>
    <property type="match status" value="1"/>
</dbReference>
<dbReference type="EMBL" id="SRLH01000006">
    <property type="protein sequence ID" value="TGD57278.1"/>
    <property type="molecule type" value="Genomic_DNA"/>
</dbReference>
<feature type="domain" description="Thiamine phosphate synthase/TenI" evidence="3">
    <location>
        <begin position="3"/>
        <end position="175"/>
    </location>
</feature>
<name>A0A4Z0L4J8_9FLAO</name>
<evidence type="ECO:0000259" key="3">
    <source>
        <dbReference type="Pfam" id="PF02581"/>
    </source>
</evidence>
<keyword evidence="2" id="KW-0784">Thiamine biosynthesis</keyword>
<dbReference type="InterPro" id="IPR013785">
    <property type="entry name" value="Aldolase_TIM"/>
</dbReference>
<protein>
    <submittedName>
        <fullName evidence="4">Thiamine phosphate synthase</fullName>
    </submittedName>
</protein>
<dbReference type="Proteomes" id="UP000297407">
    <property type="component" value="Unassembled WGS sequence"/>
</dbReference>
<dbReference type="CDD" id="cd00564">
    <property type="entry name" value="TMP_TenI"/>
    <property type="match status" value="1"/>
</dbReference>
<dbReference type="RefSeq" id="WP_135526883.1">
    <property type="nucleotide sequence ID" value="NZ_SRLH01000006.1"/>
</dbReference>
<reference evidence="4 5" key="1">
    <citation type="submission" date="2019-04" db="EMBL/GenBank/DDBJ databases">
        <title>Flavobacterium sp. strain DS2-A Genome sequencing and assembly.</title>
        <authorList>
            <person name="Kim I."/>
        </authorList>
    </citation>
    <scope>NUCLEOTIDE SEQUENCE [LARGE SCALE GENOMIC DNA]</scope>
    <source>
        <strain evidence="4 5">DS2-A</strain>
    </source>
</reference>
<dbReference type="GO" id="GO:0005737">
    <property type="term" value="C:cytoplasm"/>
    <property type="evidence" value="ECO:0007669"/>
    <property type="project" value="TreeGrafter"/>
</dbReference>
<dbReference type="PANTHER" id="PTHR20857:SF15">
    <property type="entry name" value="THIAMINE-PHOSPHATE SYNTHASE"/>
    <property type="match status" value="1"/>
</dbReference>
<dbReference type="InterPro" id="IPR036206">
    <property type="entry name" value="ThiamineP_synth_sf"/>
</dbReference>
<evidence type="ECO:0000256" key="2">
    <source>
        <dbReference type="ARBA" id="ARBA00022977"/>
    </source>
</evidence>
<keyword evidence="5" id="KW-1185">Reference proteome</keyword>
<organism evidence="4 5">
    <name type="scientific">Flavobacterium humi</name>
    <dbReference type="NCBI Taxonomy" id="2562683"/>
    <lineage>
        <taxon>Bacteria</taxon>
        <taxon>Pseudomonadati</taxon>
        <taxon>Bacteroidota</taxon>
        <taxon>Flavobacteriia</taxon>
        <taxon>Flavobacteriales</taxon>
        <taxon>Flavobacteriaceae</taxon>
        <taxon>Flavobacterium</taxon>
    </lineage>
</organism>
<proteinExistence type="predicted"/>
<accession>A0A4Z0L4J8</accession>
<dbReference type="GO" id="GO:0004789">
    <property type="term" value="F:thiamine-phosphate diphosphorylase activity"/>
    <property type="evidence" value="ECO:0007669"/>
    <property type="project" value="TreeGrafter"/>
</dbReference>
<sequence>MIIITHPAPVANEIAIIHSLFSEGLSLLHIRKPEYTESQMKLFLSQIKPQFRDRLVLHSHHHLADAFKICRLHFSETDRIKKRSGFFHYKKSIWSTSTHSMEDFNALDDSFEYAFLSPVFSSISKKGYVSKLDFPIAIQKRMNQKTKLIALGGIQPENMEQALSFGFDDVALLGTIWENDNPVNQFRLCQQTALSYLL</sequence>
<dbReference type="AlphaFoldDB" id="A0A4Z0L4J8"/>
<comment type="caution">
    <text evidence="4">The sequence shown here is derived from an EMBL/GenBank/DDBJ whole genome shotgun (WGS) entry which is preliminary data.</text>
</comment>
<dbReference type="OrthoDB" id="194683at2"/>
<dbReference type="PANTHER" id="PTHR20857">
    <property type="entry name" value="THIAMINE-PHOSPHATE PYROPHOSPHORYLASE"/>
    <property type="match status" value="1"/>
</dbReference>
<evidence type="ECO:0000313" key="4">
    <source>
        <dbReference type="EMBL" id="TGD57278.1"/>
    </source>
</evidence>
<evidence type="ECO:0000313" key="5">
    <source>
        <dbReference type="Proteomes" id="UP000297407"/>
    </source>
</evidence>
<dbReference type="Pfam" id="PF02581">
    <property type="entry name" value="TMP-TENI"/>
    <property type="match status" value="1"/>
</dbReference>
<gene>
    <name evidence="4" type="ORF">E4635_11685</name>
</gene>
<comment type="pathway">
    <text evidence="1">Cofactor biosynthesis; thiamine diphosphate biosynthesis.</text>
</comment>
<dbReference type="Gene3D" id="3.20.20.70">
    <property type="entry name" value="Aldolase class I"/>
    <property type="match status" value="1"/>
</dbReference>
<evidence type="ECO:0000256" key="1">
    <source>
        <dbReference type="ARBA" id="ARBA00004948"/>
    </source>
</evidence>
<dbReference type="GO" id="GO:0009228">
    <property type="term" value="P:thiamine biosynthetic process"/>
    <property type="evidence" value="ECO:0007669"/>
    <property type="project" value="UniProtKB-KW"/>
</dbReference>
<dbReference type="InterPro" id="IPR022998">
    <property type="entry name" value="ThiamineP_synth_TenI"/>
</dbReference>